<evidence type="ECO:0008006" key="3">
    <source>
        <dbReference type="Google" id="ProtNLM"/>
    </source>
</evidence>
<accession>A0A4Y2K8U3</accession>
<gene>
    <name evidence="1" type="ORF">AVEN_167418_1</name>
</gene>
<name>A0A4Y2K8U3_ARAVE</name>
<dbReference type="AlphaFoldDB" id="A0A4Y2K8U3"/>
<protein>
    <recommendedName>
        <fullName evidence="3">Mos1 transposase HTH domain-containing protein</fullName>
    </recommendedName>
</protein>
<dbReference type="EMBL" id="BGPR01004296">
    <property type="protein sequence ID" value="GBM98145.1"/>
    <property type="molecule type" value="Genomic_DNA"/>
</dbReference>
<reference evidence="1 2" key="1">
    <citation type="journal article" date="2019" name="Sci. Rep.">
        <title>Orb-weaving spider Araneus ventricosus genome elucidates the spidroin gene catalogue.</title>
        <authorList>
            <person name="Kono N."/>
            <person name="Nakamura H."/>
            <person name="Ohtoshi R."/>
            <person name="Moran D.A.P."/>
            <person name="Shinohara A."/>
            <person name="Yoshida Y."/>
            <person name="Fujiwara M."/>
            <person name="Mori M."/>
            <person name="Tomita M."/>
            <person name="Arakawa K."/>
        </authorList>
    </citation>
    <scope>NUCLEOTIDE SEQUENCE [LARGE SCALE GENOMIC DNA]</scope>
</reference>
<keyword evidence="2" id="KW-1185">Reference proteome</keyword>
<proteinExistence type="predicted"/>
<organism evidence="1 2">
    <name type="scientific">Araneus ventricosus</name>
    <name type="common">Orbweaver spider</name>
    <name type="synonym">Epeira ventricosa</name>
    <dbReference type="NCBI Taxonomy" id="182803"/>
    <lineage>
        <taxon>Eukaryota</taxon>
        <taxon>Metazoa</taxon>
        <taxon>Ecdysozoa</taxon>
        <taxon>Arthropoda</taxon>
        <taxon>Chelicerata</taxon>
        <taxon>Arachnida</taxon>
        <taxon>Araneae</taxon>
        <taxon>Araneomorphae</taxon>
        <taxon>Entelegynae</taxon>
        <taxon>Araneoidea</taxon>
        <taxon>Araneidae</taxon>
        <taxon>Araneus</taxon>
    </lineage>
</organism>
<comment type="caution">
    <text evidence="1">The sequence shown here is derived from an EMBL/GenBank/DDBJ whole genome shotgun (WGS) entry which is preliminary data.</text>
</comment>
<dbReference type="OrthoDB" id="616263at2759"/>
<evidence type="ECO:0000313" key="2">
    <source>
        <dbReference type="Proteomes" id="UP000499080"/>
    </source>
</evidence>
<dbReference type="Proteomes" id="UP000499080">
    <property type="component" value="Unassembled WGS sequence"/>
</dbReference>
<sequence length="80" mass="9414">MCRVCGENFMRNGVMREWCRKFKDGRTVVHDEERHDMTPPHTPGAYNLKDYLTSWVCAGWTRTTNSTTGSWEPTRMPYPE</sequence>
<evidence type="ECO:0000313" key="1">
    <source>
        <dbReference type="EMBL" id="GBM98145.1"/>
    </source>
</evidence>